<feature type="region of interest" description="Disordered" evidence="8">
    <location>
        <begin position="204"/>
        <end position="276"/>
    </location>
</feature>
<keyword evidence="4" id="KW-0493">Microtubule</keyword>
<evidence type="ECO:0000256" key="5">
    <source>
        <dbReference type="ARBA" id="ARBA00023054"/>
    </source>
</evidence>
<dbReference type="EMBL" id="MU620892">
    <property type="protein sequence ID" value="KAI8584552.1"/>
    <property type="molecule type" value="Genomic_DNA"/>
</dbReference>
<dbReference type="Proteomes" id="UP001206595">
    <property type="component" value="Unassembled WGS sequence"/>
</dbReference>
<feature type="compositionally biased region" description="Polar residues" evidence="8">
    <location>
        <begin position="204"/>
        <end position="236"/>
    </location>
</feature>
<dbReference type="AlphaFoldDB" id="A0AAD5HHD4"/>
<feature type="compositionally biased region" description="Polar residues" evidence="8">
    <location>
        <begin position="265"/>
        <end position="275"/>
    </location>
</feature>
<dbReference type="InterPro" id="IPR033494">
    <property type="entry name" value="NUDE"/>
</dbReference>
<evidence type="ECO:0000313" key="10">
    <source>
        <dbReference type="EMBL" id="KAI8584552.1"/>
    </source>
</evidence>
<keyword evidence="3" id="KW-0963">Cytoplasm</keyword>
<dbReference type="PANTHER" id="PTHR10921">
    <property type="entry name" value="NUCLEAR DISTRIBUTION PROTEIN NUDE HOMOLOG 1"/>
    <property type="match status" value="1"/>
</dbReference>
<dbReference type="GO" id="GO:0000776">
    <property type="term" value="C:kinetochore"/>
    <property type="evidence" value="ECO:0007669"/>
    <property type="project" value="TreeGrafter"/>
</dbReference>
<evidence type="ECO:0000259" key="9">
    <source>
        <dbReference type="Pfam" id="PF04880"/>
    </source>
</evidence>
<evidence type="ECO:0000256" key="4">
    <source>
        <dbReference type="ARBA" id="ARBA00022701"/>
    </source>
</evidence>
<comment type="caution">
    <text evidence="10">The sequence shown here is derived from an EMBL/GenBank/DDBJ whole genome shotgun (WGS) entry which is preliminary data.</text>
</comment>
<keyword evidence="5 7" id="KW-0175">Coiled coil</keyword>
<comment type="subcellular location">
    <subcellularLocation>
        <location evidence="1">Cytoplasm</location>
        <location evidence="1">Cytoskeleton</location>
    </subcellularLocation>
</comment>
<feature type="coiled-coil region" evidence="7">
    <location>
        <begin position="12"/>
        <end position="92"/>
    </location>
</feature>
<reference evidence="10" key="1">
    <citation type="submission" date="2021-06" db="EMBL/GenBank/DDBJ databases">
        <authorList>
            <consortium name="DOE Joint Genome Institute"/>
            <person name="Mondo S.J."/>
            <person name="Amses K.R."/>
            <person name="Simmons D.R."/>
            <person name="Longcore J.E."/>
            <person name="Seto K."/>
            <person name="Alves G.H."/>
            <person name="Bonds A.E."/>
            <person name="Quandt C.A."/>
            <person name="Davis W.J."/>
            <person name="Chang Y."/>
            <person name="Letcher P.M."/>
            <person name="Powell M.J."/>
            <person name="Kuo A."/>
            <person name="Labutti K."/>
            <person name="Pangilinan J."/>
            <person name="Andreopoulos W."/>
            <person name="Tritt A."/>
            <person name="Riley R."/>
            <person name="Hundley H."/>
            <person name="Johnson J."/>
            <person name="Lipzen A."/>
            <person name="Barry K."/>
            <person name="Berbee M.L."/>
            <person name="Buchler N.E."/>
            <person name="Grigoriev I.V."/>
            <person name="Spatafora J.W."/>
            <person name="Stajich J.E."/>
            <person name="James T.Y."/>
        </authorList>
    </citation>
    <scope>NUCLEOTIDE SEQUENCE</scope>
    <source>
        <strain evidence="10">AG</strain>
    </source>
</reference>
<dbReference type="Pfam" id="PF04880">
    <property type="entry name" value="NUDE_C"/>
    <property type="match status" value="1"/>
</dbReference>
<evidence type="ECO:0000256" key="1">
    <source>
        <dbReference type="ARBA" id="ARBA00004245"/>
    </source>
</evidence>
<feature type="compositionally biased region" description="Polar residues" evidence="8">
    <location>
        <begin position="326"/>
        <end position="342"/>
    </location>
</feature>
<dbReference type="GO" id="GO:0000132">
    <property type="term" value="P:establishment of mitotic spindle orientation"/>
    <property type="evidence" value="ECO:0007669"/>
    <property type="project" value="TreeGrafter"/>
</dbReference>
<dbReference type="GeneID" id="75910297"/>
<name>A0AAD5HHD4_UMBRA</name>
<dbReference type="RefSeq" id="XP_051449556.1">
    <property type="nucleotide sequence ID" value="XM_051584947.1"/>
</dbReference>
<dbReference type="PANTHER" id="PTHR10921:SF1">
    <property type="entry name" value="NUCLEAR DISTRIBUTION PROTEIN NUDE HOMOLOG"/>
    <property type="match status" value="1"/>
</dbReference>
<keyword evidence="11" id="KW-1185">Reference proteome</keyword>
<dbReference type="GO" id="GO:0047496">
    <property type="term" value="P:vesicle transport along microtubule"/>
    <property type="evidence" value="ECO:0007669"/>
    <property type="project" value="TreeGrafter"/>
</dbReference>
<dbReference type="GO" id="GO:0007059">
    <property type="term" value="P:chromosome segregation"/>
    <property type="evidence" value="ECO:0007669"/>
    <property type="project" value="TreeGrafter"/>
</dbReference>
<evidence type="ECO:0000256" key="6">
    <source>
        <dbReference type="ARBA" id="ARBA00023212"/>
    </source>
</evidence>
<feature type="region of interest" description="Disordered" evidence="8">
    <location>
        <begin position="325"/>
        <end position="347"/>
    </location>
</feature>
<dbReference type="InterPro" id="IPR006964">
    <property type="entry name" value="NUDE_dom"/>
</dbReference>
<evidence type="ECO:0000256" key="2">
    <source>
        <dbReference type="ARBA" id="ARBA00007429"/>
    </source>
</evidence>
<gene>
    <name evidence="10" type="ORF">K450DRAFT_216865</name>
</gene>
<evidence type="ECO:0000256" key="3">
    <source>
        <dbReference type="ARBA" id="ARBA00022490"/>
    </source>
</evidence>
<dbReference type="Gene3D" id="6.10.250.1080">
    <property type="match status" value="1"/>
</dbReference>
<dbReference type="GO" id="GO:0005874">
    <property type="term" value="C:microtubule"/>
    <property type="evidence" value="ECO:0007669"/>
    <property type="project" value="UniProtKB-KW"/>
</dbReference>
<reference evidence="10" key="2">
    <citation type="journal article" date="2022" name="Proc. Natl. Acad. Sci. U.S.A.">
        <title>Diploid-dominant life cycles characterize the early evolution of Fungi.</title>
        <authorList>
            <person name="Amses K.R."/>
            <person name="Simmons D.R."/>
            <person name="Longcore J.E."/>
            <person name="Mondo S.J."/>
            <person name="Seto K."/>
            <person name="Jeronimo G.H."/>
            <person name="Bonds A.E."/>
            <person name="Quandt C.A."/>
            <person name="Davis W.J."/>
            <person name="Chang Y."/>
            <person name="Federici B.A."/>
            <person name="Kuo A."/>
            <person name="LaButti K."/>
            <person name="Pangilinan J."/>
            <person name="Andreopoulos W."/>
            <person name="Tritt A."/>
            <person name="Riley R."/>
            <person name="Hundley H."/>
            <person name="Johnson J."/>
            <person name="Lipzen A."/>
            <person name="Barry K."/>
            <person name="Lang B.F."/>
            <person name="Cuomo C.A."/>
            <person name="Buchler N.E."/>
            <person name="Grigoriev I.V."/>
            <person name="Spatafora J.W."/>
            <person name="Stajich J.E."/>
            <person name="James T.Y."/>
        </authorList>
    </citation>
    <scope>NUCLEOTIDE SEQUENCE</scope>
    <source>
        <strain evidence="10">AG</strain>
    </source>
</reference>
<protein>
    <recommendedName>
        <fullName evidence="9">NUDE domain-containing protein</fullName>
    </recommendedName>
</protein>
<evidence type="ECO:0000256" key="8">
    <source>
        <dbReference type="SAM" id="MobiDB-lite"/>
    </source>
</evidence>
<sequence>MAVDMTSRYMSFNNMQDELDYWRNHAENLENTLSETRAALDEFQVSSRELEEELEKELQTTEKVCGDLKARCEQLKRESEEWKSKFTESKHEHNNVMTHMQREIDVLRATEQTFRKKTLELELDNDDLERTERAAQSSLADIEMKYNKAIERNAILEQEITTKDQLAEQVQRLKDDLNDVNHELAVLQDKHTKLDETNQDLENKLSSSERQNSELQNKLQQQLNRSPSSRASTPDRTSGYYEPSLNRLPTHRSRIPRTSGIPGTASPTYTGNSNPVKMVQDMVGRVRSLETRLQSCRSLVTPLLNPPPSYSSTIPISPVNRKESLSAGNRSISPTYNNTNGRAGSPLQLANNKYRRSSINARMSPMDTTEDRI</sequence>
<evidence type="ECO:0000256" key="7">
    <source>
        <dbReference type="SAM" id="Coils"/>
    </source>
</evidence>
<accession>A0AAD5HHD4</accession>
<dbReference type="GO" id="GO:0007020">
    <property type="term" value="P:microtubule nucleation"/>
    <property type="evidence" value="ECO:0007669"/>
    <property type="project" value="TreeGrafter"/>
</dbReference>
<dbReference type="GO" id="GO:0005871">
    <property type="term" value="C:kinesin complex"/>
    <property type="evidence" value="ECO:0007669"/>
    <property type="project" value="TreeGrafter"/>
</dbReference>
<keyword evidence="6" id="KW-0206">Cytoskeleton</keyword>
<comment type="similarity">
    <text evidence="2">Belongs to the nudE family.</text>
</comment>
<organism evidence="10 11">
    <name type="scientific">Umbelopsis ramanniana AG</name>
    <dbReference type="NCBI Taxonomy" id="1314678"/>
    <lineage>
        <taxon>Eukaryota</taxon>
        <taxon>Fungi</taxon>
        <taxon>Fungi incertae sedis</taxon>
        <taxon>Mucoromycota</taxon>
        <taxon>Mucoromycotina</taxon>
        <taxon>Umbelopsidomycetes</taxon>
        <taxon>Umbelopsidales</taxon>
        <taxon>Umbelopsidaceae</taxon>
        <taxon>Umbelopsis</taxon>
    </lineage>
</organism>
<feature type="domain" description="NUDE" evidence="9">
    <location>
        <begin position="138"/>
        <end position="300"/>
    </location>
</feature>
<evidence type="ECO:0000313" key="11">
    <source>
        <dbReference type="Proteomes" id="UP001206595"/>
    </source>
</evidence>
<dbReference type="GO" id="GO:0008017">
    <property type="term" value="F:microtubule binding"/>
    <property type="evidence" value="ECO:0007669"/>
    <property type="project" value="InterPro"/>
</dbReference>
<proteinExistence type="inferred from homology"/>
<dbReference type="GO" id="GO:0051642">
    <property type="term" value="P:centrosome localization"/>
    <property type="evidence" value="ECO:0007669"/>
    <property type="project" value="TreeGrafter"/>
</dbReference>